<dbReference type="STRING" id="309798.COPRO5265_0941"/>
<evidence type="ECO:0000256" key="6">
    <source>
        <dbReference type="ARBA" id="ARBA00022833"/>
    </source>
</evidence>
<dbReference type="PIRSF" id="PIRSF005624">
    <property type="entry name" value="Ni-bind_GTPase"/>
    <property type="match status" value="1"/>
</dbReference>
<evidence type="ECO:0000313" key="10">
    <source>
        <dbReference type="Proteomes" id="UP000001732"/>
    </source>
</evidence>
<keyword evidence="7" id="KW-0342">GTP-binding</keyword>
<dbReference type="Proteomes" id="UP000001732">
    <property type="component" value="Chromosome"/>
</dbReference>
<proteinExistence type="inferred from homology"/>
<dbReference type="InterPro" id="IPR003495">
    <property type="entry name" value="CobW/HypB/UreG_nucleotide-bd"/>
</dbReference>
<dbReference type="eggNOG" id="COG0378">
    <property type="taxonomic scope" value="Bacteria"/>
</dbReference>
<evidence type="ECO:0000313" key="9">
    <source>
        <dbReference type="EMBL" id="ACI17167.1"/>
    </source>
</evidence>
<dbReference type="SUPFAM" id="SSF52540">
    <property type="entry name" value="P-loop containing nucleoside triphosphate hydrolases"/>
    <property type="match status" value="1"/>
</dbReference>
<dbReference type="KEGG" id="cpo:COPRO5265_0941"/>
<keyword evidence="4" id="KW-0547">Nucleotide-binding</keyword>
<dbReference type="AlphaFoldDB" id="B5Y922"/>
<dbReference type="NCBIfam" id="TIGR00073">
    <property type="entry name" value="hypB"/>
    <property type="match status" value="1"/>
</dbReference>
<reference evidence="9 10" key="2">
    <citation type="journal article" date="2014" name="Genome Announc.">
        <title>Complete Genome Sequence of Coprothermobacter proteolyticus DSM 5265.</title>
        <authorList>
            <person name="Alexiev A."/>
            <person name="Coil D.A."/>
            <person name="Badger J.H."/>
            <person name="Enticknap J."/>
            <person name="Ward N."/>
            <person name="Robb F.T."/>
            <person name="Eisen J.A."/>
        </authorList>
    </citation>
    <scope>NUCLEOTIDE SEQUENCE [LARGE SCALE GENOMIC DNA]</scope>
    <source>
        <strain evidence="10">ATCC 35245 / DSM 5265 / OCM 4 / BT</strain>
    </source>
</reference>
<evidence type="ECO:0000256" key="3">
    <source>
        <dbReference type="ARBA" id="ARBA00022723"/>
    </source>
</evidence>
<evidence type="ECO:0000256" key="1">
    <source>
        <dbReference type="ARBA" id="ARBA00006211"/>
    </source>
</evidence>
<feature type="domain" description="CobW/HypB/UreG nucleotide-binding" evidence="8">
    <location>
        <begin position="51"/>
        <end position="210"/>
    </location>
</feature>
<evidence type="ECO:0000259" key="8">
    <source>
        <dbReference type="Pfam" id="PF02492"/>
    </source>
</evidence>
<keyword evidence="6" id="KW-0862">Zinc</keyword>
<protein>
    <submittedName>
        <fullName evidence="9">Hydrogenase accessory protein HypB</fullName>
    </submittedName>
</protein>
<keyword evidence="10" id="KW-1185">Reference proteome</keyword>
<dbReference type="InterPro" id="IPR004392">
    <property type="entry name" value="Hyd_mat_HypB"/>
</dbReference>
<keyword evidence="3" id="KW-0479">Metal-binding</keyword>
<dbReference type="PANTHER" id="PTHR30134:SF2">
    <property type="entry name" value="HYDROGENASE MATURATION FACTOR HYPB"/>
    <property type="match status" value="1"/>
</dbReference>
<dbReference type="GO" id="GO:0051604">
    <property type="term" value="P:protein maturation"/>
    <property type="evidence" value="ECO:0007669"/>
    <property type="project" value="InterPro"/>
</dbReference>
<evidence type="ECO:0000256" key="4">
    <source>
        <dbReference type="ARBA" id="ARBA00022741"/>
    </source>
</evidence>
<dbReference type="InterPro" id="IPR027417">
    <property type="entry name" value="P-loop_NTPase"/>
</dbReference>
<reference evidence="10" key="1">
    <citation type="submission" date="2008-08" db="EMBL/GenBank/DDBJ databases">
        <title>The complete genome sequence of Coprothermobacter proteolyticus strain ATCC 5245 / DSM 5265 / BT.</title>
        <authorList>
            <person name="Dodson R.J."/>
            <person name="Durkin A.S."/>
            <person name="Wu M."/>
            <person name="Eisen J."/>
            <person name="Sutton G."/>
        </authorList>
    </citation>
    <scope>NUCLEOTIDE SEQUENCE [LARGE SCALE GENOMIC DNA]</scope>
    <source>
        <strain evidence="10">ATCC 35245 / DSM 5265 / OCM 4 / BT</strain>
    </source>
</reference>
<evidence type="ECO:0000256" key="7">
    <source>
        <dbReference type="ARBA" id="ARBA00023134"/>
    </source>
</evidence>
<dbReference type="RefSeq" id="WP_012543819.1">
    <property type="nucleotide sequence ID" value="NC_011295.1"/>
</dbReference>
<dbReference type="HOGENOM" id="CLU_056148_0_0_9"/>
<keyword evidence="5" id="KW-0378">Hydrolase</keyword>
<dbReference type="GO" id="GO:0005525">
    <property type="term" value="F:GTP binding"/>
    <property type="evidence" value="ECO:0007669"/>
    <property type="project" value="UniProtKB-KW"/>
</dbReference>
<evidence type="ECO:0000256" key="5">
    <source>
        <dbReference type="ARBA" id="ARBA00022801"/>
    </source>
</evidence>
<accession>B5Y922</accession>
<dbReference type="GO" id="GO:0008270">
    <property type="term" value="F:zinc ion binding"/>
    <property type="evidence" value="ECO:0007669"/>
    <property type="project" value="TreeGrafter"/>
</dbReference>
<comment type="similarity">
    <text evidence="1">Belongs to the SIMIBI class G3E GTPase family. HypB/HupM subfamily.</text>
</comment>
<sequence length="240" mass="26894">MRRIHVFEHLEGHGAPQDLTRINLGKNILEANEEVAHEVYHLYTDRGVFLTNVMGSPGSGKTTLIKALAQHLKIAVLEGDIASSVDSIEFAKMNVPVVQVNTDIYGSACHLEAPWVADKLRLLIEYKPEFVFIENVGNLVCPSDFNLGEHERLVVYSIPEGFDKPIKYPPMFTKATAVVLTKVDLAPVMDLDVEKFEESVRKINPHVQIFTFSAKDEKSIQPIVAYLEGKRQALLNNRSN</sequence>
<name>B5Y922_COPPD</name>
<evidence type="ECO:0000256" key="2">
    <source>
        <dbReference type="ARBA" id="ARBA00022596"/>
    </source>
</evidence>
<organism evidence="9 10">
    <name type="scientific">Coprothermobacter proteolyticus (strain ATCC 35245 / DSM 5265 / OCM 4 / BT)</name>
    <dbReference type="NCBI Taxonomy" id="309798"/>
    <lineage>
        <taxon>Bacteria</taxon>
        <taxon>Pseudomonadati</taxon>
        <taxon>Coprothermobacterota</taxon>
        <taxon>Coprothermobacteria</taxon>
        <taxon>Coprothermobacterales</taxon>
        <taxon>Coprothermobacteraceae</taxon>
        <taxon>Coprothermobacter</taxon>
    </lineage>
</organism>
<gene>
    <name evidence="9" type="primary">hypB</name>
    <name evidence="9" type="ordered locus">COPRO5265_0941</name>
</gene>
<dbReference type="PANTHER" id="PTHR30134">
    <property type="entry name" value="HYDROGENASE PROTEIN ASSEMBLY PROTEIN, NICKEL CHAPERONE"/>
    <property type="match status" value="1"/>
</dbReference>
<dbReference type="Gene3D" id="3.40.50.300">
    <property type="entry name" value="P-loop containing nucleotide triphosphate hydrolases"/>
    <property type="match status" value="1"/>
</dbReference>
<dbReference type="GO" id="GO:0003924">
    <property type="term" value="F:GTPase activity"/>
    <property type="evidence" value="ECO:0007669"/>
    <property type="project" value="InterPro"/>
</dbReference>
<dbReference type="EMBL" id="CP001145">
    <property type="protein sequence ID" value="ACI17167.1"/>
    <property type="molecule type" value="Genomic_DNA"/>
</dbReference>
<dbReference type="GO" id="GO:0016151">
    <property type="term" value="F:nickel cation binding"/>
    <property type="evidence" value="ECO:0007669"/>
    <property type="project" value="InterPro"/>
</dbReference>
<dbReference type="Pfam" id="PF02492">
    <property type="entry name" value="cobW"/>
    <property type="match status" value="1"/>
</dbReference>
<keyword evidence="2" id="KW-0533">Nickel</keyword>
<dbReference type="OrthoDB" id="9802035at2"/>